<evidence type="ECO:0000256" key="9">
    <source>
        <dbReference type="ARBA" id="ARBA00022919"/>
    </source>
</evidence>
<evidence type="ECO:0000256" key="14">
    <source>
        <dbReference type="ARBA" id="ARBA00023136"/>
    </source>
</evidence>
<dbReference type="PANTHER" id="PTHR19353">
    <property type="entry name" value="FATTY ACID DESATURASE 2"/>
    <property type="match status" value="1"/>
</dbReference>
<evidence type="ECO:0000256" key="11">
    <source>
        <dbReference type="ARBA" id="ARBA00023002"/>
    </source>
</evidence>
<dbReference type="EC" id="1.14.19.18" evidence="5"/>
<organism evidence="17 18">
    <name type="scientific">Orbilia ellipsospora</name>
    <dbReference type="NCBI Taxonomy" id="2528407"/>
    <lineage>
        <taxon>Eukaryota</taxon>
        <taxon>Fungi</taxon>
        <taxon>Dikarya</taxon>
        <taxon>Ascomycota</taxon>
        <taxon>Pezizomycotina</taxon>
        <taxon>Orbiliomycetes</taxon>
        <taxon>Orbiliales</taxon>
        <taxon>Orbiliaceae</taxon>
        <taxon>Orbilia</taxon>
    </lineage>
</organism>
<keyword evidence="13" id="KW-0443">Lipid metabolism</keyword>
<comment type="caution">
    <text evidence="17">The sequence shown here is derived from an EMBL/GenBank/DDBJ whole genome shotgun (WGS) entry which is preliminary data.</text>
</comment>
<accession>A0AAV9WT57</accession>
<comment type="pathway">
    <text evidence="3">Sphingolipid metabolism.</text>
</comment>
<dbReference type="SMART" id="SM01117">
    <property type="entry name" value="Cyt-b5"/>
    <property type="match status" value="1"/>
</dbReference>
<evidence type="ECO:0000256" key="13">
    <source>
        <dbReference type="ARBA" id="ARBA00023098"/>
    </source>
</evidence>
<comment type="pathway">
    <text evidence="2">Lipid metabolism; sphingolipid metabolism.</text>
</comment>
<dbReference type="PROSITE" id="PS50255">
    <property type="entry name" value="CYTOCHROME_B5_2"/>
    <property type="match status" value="1"/>
</dbReference>
<keyword evidence="14 15" id="KW-0472">Membrane</keyword>
<evidence type="ECO:0000256" key="3">
    <source>
        <dbReference type="ARBA" id="ARBA00004991"/>
    </source>
</evidence>
<evidence type="ECO:0000313" key="18">
    <source>
        <dbReference type="Proteomes" id="UP001365542"/>
    </source>
</evidence>
<dbReference type="SUPFAM" id="SSF55856">
    <property type="entry name" value="Cytochrome b5-like heme/steroid binding domain"/>
    <property type="match status" value="1"/>
</dbReference>
<evidence type="ECO:0000259" key="16">
    <source>
        <dbReference type="PROSITE" id="PS50255"/>
    </source>
</evidence>
<dbReference type="GO" id="GO:0016717">
    <property type="term" value="F:oxidoreductase activity, acting on paired donors, with oxidation of a pair of donors resulting in the reduction of molecular oxygen to two molecules of water"/>
    <property type="evidence" value="ECO:0007669"/>
    <property type="project" value="TreeGrafter"/>
</dbReference>
<evidence type="ECO:0000256" key="4">
    <source>
        <dbReference type="ARBA" id="ARBA00009295"/>
    </source>
</evidence>
<dbReference type="InterPro" id="IPR012171">
    <property type="entry name" value="Fatty_acid_desaturase"/>
</dbReference>
<dbReference type="PANTHER" id="PTHR19353:SF30">
    <property type="entry name" value="DELTA 8-(E)-SPHINGOLIPID DESATURASE"/>
    <property type="match status" value="1"/>
</dbReference>
<evidence type="ECO:0000256" key="6">
    <source>
        <dbReference type="ARBA" id="ARBA00016939"/>
    </source>
</evidence>
<dbReference type="InterPro" id="IPR001199">
    <property type="entry name" value="Cyt_B5-like_heme/steroid-bd"/>
</dbReference>
<dbReference type="Gene3D" id="3.10.120.10">
    <property type="entry name" value="Cytochrome b5-like heme/steroid binding domain"/>
    <property type="match status" value="1"/>
</dbReference>
<keyword evidence="11" id="KW-0560">Oxidoreductase</keyword>
<keyword evidence="12" id="KW-0408">Iron</keyword>
<keyword evidence="8" id="KW-0479">Metal-binding</keyword>
<keyword evidence="18" id="KW-1185">Reference proteome</keyword>
<name>A0AAV9WT57_9PEZI</name>
<gene>
    <name evidence="17" type="ORF">TWF694_005649</name>
</gene>
<dbReference type="GO" id="GO:0046872">
    <property type="term" value="F:metal ion binding"/>
    <property type="evidence" value="ECO:0007669"/>
    <property type="project" value="UniProtKB-KW"/>
</dbReference>
<dbReference type="GO" id="GO:0006665">
    <property type="term" value="P:sphingolipid metabolic process"/>
    <property type="evidence" value="ECO:0007669"/>
    <property type="project" value="UniProtKB-KW"/>
</dbReference>
<proteinExistence type="inferred from homology"/>
<dbReference type="AlphaFoldDB" id="A0AAV9WT57"/>
<protein>
    <recommendedName>
        <fullName evidence="6">Delta 8-(E)-sphingolipid desaturase</fullName>
        <ecNumber evidence="5">1.14.19.18</ecNumber>
    </recommendedName>
</protein>
<feature type="transmembrane region" description="Helical" evidence="15">
    <location>
        <begin position="276"/>
        <end position="298"/>
    </location>
</feature>
<evidence type="ECO:0000256" key="8">
    <source>
        <dbReference type="ARBA" id="ARBA00022723"/>
    </source>
</evidence>
<evidence type="ECO:0000256" key="1">
    <source>
        <dbReference type="ARBA" id="ARBA00004141"/>
    </source>
</evidence>
<comment type="subcellular location">
    <subcellularLocation>
        <location evidence="1">Membrane</location>
        <topology evidence="1">Multi-pass membrane protein</topology>
    </subcellularLocation>
</comment>
<sequence>MSHTVEEKAWSRREIENLIAEGKCVVIVDDKVLKVDAWMKYHPGGDLAIKHMIGRDATLEVTAFHSAETKKSMLKYKIGRIQGPWVSFTPPIQGGRFRFIDDETPNENDIPVGALDTLDLVSSGSTTPTSASTTSEPDFILDHRLRLRKPQVYASSISSVSDNEVDGEVILSPKHDADRRAQEDLLLYPSLDLATQQNIIAKYRVLDKKLRDKGLYECNYWNYVRDFTRYSVFFGLFVYLLKKEWFTLAAVCLGIFWHQITFTAHDAGHMGITHNYAIDTFVGIFIADFCGGLSLGWWKRSHNVRFDHLSP</sequence>
<evidence type="ECO:0000256" key="15">
    <source>
        <dbReference type="SAM" id="Phobius"/>
    </source>
</evidence>
<dbReference type="Proteomes" id="UP001365542">
    <property type="component" value="Unassembled WGS sequence"/>
</dbReference>
<evidence type="ECO:0000256" key="5">
    <source>
        <dbReference type="ARBA" id="ARBA00012019"/>
    </source>
</evidence>
<keyword evidence="7 15" id="KW-0812">Transmembrane</keyword>
<evidence type="ECO:0000256" key="10">
    <source>
        <dbReference type="ARBA" id="ARBA00022989"/>
    </source>
</evidence>
<evidence type="ECO:0000256" key="12">
    <source>
        <dbReference type="ARBA" id="ARBA00023004"/>
    </source>
</evidence>
<reference evidence="17 18" key="1">
    <citation type="submission" date="2019-10" db="EMBL/GenBank/DDBJ databases">
        <authorList>
            <person name="Palmer J.M."/>
        </authorList>
    </citation>
    <scope>NUCLEOTIDE SEQUENCE [LARGE SCALE GENOMIC DNA]</scope>
    <source>
        <strain evidence="17 18">TWF694</strain>
    </source>
</reference>
<evidence type="ECO:0000313" key="17">
    <source>
        <dbReference type="EMBL" id="KAK6523980.1"/>
    </source>
</evidence>
<dbReference type="EMBL" id="JAVHJO010000018">
    <property type="protein sequence ID" value="KAK6523980.1"/>
    <property type="molecule type" value="Genomic_DNA"/>
</dbReference>
<comment type="similarity">
    <text evidence="4">Belongs to the fatty acid desaturase type 1 family.</text>
</comment>
<dbReference type="InterPro" id="IPR036400">
    <property type="entry name" value="Cyt_B5-like_heme/steroid_sf"/>
</dbReference>
<dbReference type="PIRSF" id="PIRSF015921">
    <property type="entry name" value="FA_sphinglp_des"/>
    <property type="match status" value="1"/>
</dbReference>
<evidence type="ECO:0000256" key="7">
    <source>
        <dbReference type="ARBA" id="ARBA00022692"/>
    </source>
</evidence>
<feature type="domain" description="Cytochrome b5 heme-binding" evidence="16">
    <location>
        <begin position="7"/>
        <end position="82"/>
    </location>
</feature>
<evidence type="ECO:0000256" key="2">
    <source>
        <dbReference type="ARBA" id="ARBA00004760"/>
    </source>
</evidence>
<dbReference type="GO" id="GO:0016020">
    <property type="term" value="C:membrane"/>
    <property type="evidence" value="ECO:0007669"/>
    <property type="project" value="UniProtKB-SubCell"/>
</dbReference>
<keyword evidence="10 15" id="KW-1133">Transmembrane helix</keyword>
<dbReference type="Pfam" id="PF00173">
    <property type="entry name" value="Cyt-b5"/>
    <property type="match status" value="1"/>
</dbReference>
<feature type="transmembrane region" description="Helical" evidence="15">
    <location>
        <begin position="245"/>
        <end position="264"/>
    </location>
</feature>
<keyword evidence="9" id="KW-0746">Sphingolipid metabolism</keyword>